<reference evidence="2" key="1">
    <citation type="submission" date="2022-07" db="EMBL/GenBank/DDBJ databases">
        <title>Arcobacter roscoffensis sp. nov., a marine bacterium isolated from coastal seawater collected from Roscoff, France.</title>
        <authorList>
            <person name="Pascual J."/>
            <person name="Lepeaux C."/>
            <person name="Methner A."/>
            <person name="Overmann J."/>
        </authorList>
    </citation>
    <scope>NUCLEOTIDE SEQUENCE</scope>
    <source>
        <strain evidence="2">ARW1-2F2</strain>
    </source>
</reference>
<evidence type="ECO:0000313" key="2">
    <source>
        <dbReference type="EMBL" id="UTJ05897.1"/>
    </source>
</evidence>
<accession>A0ABY5E117</accession>
<protein>
    <submittedName>
        <fullName evidence="2">Uncharacterized protein</fullName>
    </submittedName>
</protein>
<dbReference type="RefSeq" id="WP_254576078.1">
    <property type="nucleotide sequence ID" value="NZ_CP100595.1"/>
</dbReference>
<name>A0ABY5E117_9BACT</name>
<evidence type="ECO:0000256" key="1">
    <source>
        <dbReference type="SAM" id="SignalP"/>
    </source>
</evidence>
<gene>
    <name evidence="2" type="ORF">NJU99_11645</name>
</gene>
<sequence length="88" mass="10225">MKKILVSTFLLAFCINFAYALSWSQLKSWTNKDIEPDVKYNIETEGYNVRVYEFTPLTDPGSTCIMTFTNEKMGMFCFNKSKDAIKKK</sequence>
<feature type="signal peptide" evidence="1">
    <location>
        <begin position="1"/>
        <end position="20"/>
    </location>
</feature>
<feature type="chain" id="PRO_5046721928" evidence="1">
    <location>
        <begin position="21"/>
        <end position="88"/>
    </location>
</feature>
<keyword evidence="3" id="KW-1185">Reference proteome</keyword>
<dbReference type="Proteomes" id="UP001060012">
    <property type="component" value="Chromosome"/>
</dbReference>
<proteinExistence type="predicted"/>
<organism evidence="2 3">
    <name type="scientific">Arcobacter roscoffensis</name>
    <dbReference type="NCBI Taxonomy" id="2961520"/>
    <lineage>
        <taxon>Bacteria</taxon>
        <taxon>Pseudomonadati</taxon>
        <taxon>Campylobacterota</taxon>
        <taxon>Epsilonproteobacteria</taxon>
        <taxon>Campylobacterales</taxon>
        <taxon>Arcobacteraceae</taxon>
        <taxon>Arcobacter</taxon>
    </lineage>
</organism>
<keyword evidence="1" id="KW-0732">Signal</keyword>
<evidence type="ECO:0000313" key="3">
    <source>
        <dbReference type="Proteomes" id="UP001060012"/>
    </source>
</evidence>
<dbReference type="EMBL" id="CP100595">
    <property type="protein sequence ID" value="UTJ05897.1"/>
    <property type="molecule type" value="Genomic_DNA"/>
</dbReference>